<evidence type="ECO:0000256" key="3">
    <source>
        <dbReference type="ARBA" id="ARBA00023242"/>
    </source>
</evidence>
<evidence type="ECO:0000256" key="1">
    <source>
        <dbReference type="ARBA" id="ARBA00004123"/>
    </source>
</evidence>
<feature type="DNA-binding region" description="HMG box" evidence="4">
    <location>
        <begin position="592"/>
        <end position="650"/>
    </location>
</feature>
<evidence type="ECO:0000256" key="4">
    <source>
        <dbReference type="PROSITE-ProRule" id="PRU00267"/>
    </source>
</evidence>
<dbReference type="CDD" id="cd21999">
    <property type="entry name" value="HMG-box_UBF1_rpt2"/>
    <property type="match status" value="1"/>
</dbReference>
<keyword evidence="8" id="KW-1185">Reference proteome</keyword>
<feature type="domain" description="HMG box" evidence="6">
    <location>
        <begin position="267"/>
        <end position="335"/>
    </location>
</feature>
<comment type="subcellular location">
    <subcellularLocation>
        <location evidence="1">Nucleus</location>
    </subcellularLocation>
</comment>
<feature type="compositionally biased region" description="Acidic residues" evidence="5">
    <location>
        <begin position="674"/>
        <end position="687"/>
    </location>
</feature>
<feature type="domain" description="HMG box" evidence="6">
    <location>
        <begin position="592"/>
        <end position="650"/>
    </location>
</feature>
<dbReference type="EMBL" id="OV725077">
    <property type="protein sequence ID" value="CAH1388703.1"/>
    <property type="molecule type" value="Genomic_DNA"/>
</dbReference>
<feature type="region of interest" description="Disordered" evidence="5">
    <location>
        <begin position="664"/>
        <end position="702"/>
    </location>
</feature>
<feature type="compositionally biased region" description="Basic and acidic residues" evidence="5">
    <location>
        <begin position="39"/>
        <end position="49"/>
    </location>
</feature>
<dbReference type="PANTHER" id="PTHR46318">
    <property type="entry name" value="UPSTREAM BINDING TRANSCRIPTION FACTOR"/>
    <property type="match status" value="1"/>
</dbReference>
<dbReference type="PANTHER" id="PTHR46318:SF3">
    <property type="entry name" value="UPSTREAM BINDING TRANSCRIPTION FACTOR"/>
    <property type="match status" value="1"/>
</dbReference>
<dbReference type="GO" id="GO:0003677">
    <property type="term" value="F:DNA binding"/>
    <property type="evidence" value="ECO:0007669"/>
    <property type="project" value="UniProtKB-UniRule"/>
</dbReference>
<dbReference type="SUPFAM" id="SSF47095">
    <property type="entry name" value="HMG-box"/>
    <property type="match status" value="4"/>
</dbReference>
<dbReference type="Proteomes" id="UP001152798">
    <property type="component" value="Chromosome 1"/>
</dbReference>
<feature type="DNA-binding region" description="HMG box" evidence="4">
    <location>
        <begin position="361"/>
        <end position="428"/>
    </location>
</feature>
<dbReference type="AlphaFoldDB" id="A0A9P0DXN3"/>
<sequence>MGIQSEIIDNEDEQLLKKRLKKKRKSVVFESDEILSDSCKTKGEHDSPKSGKTKKRHTTIYPDNVDNDSESHENQMNASRSHSESILKSNEDHSENEIVNKKVKKKKKDKERLSLQIAIEPDIHEISGEEGDPEMIEVLPEEEMHIEEEHEYGFTNLETDNKIPEDEDFYDGWPKEDLKELFTRMQQALPKNDSFKATSRLQKLDWEKIKFNNYTAADCQEKWKCVEKKIRGFRLLSELLSDANDWLEKPWTDFYRSERKNRHPGMPKRPLTSFMLFYMDKKKKFAKKYPNLEMSKLSKVMAEKFHTLSENKREKYKKLAVAMREEYNEKMQKFLEEHPLEAKQMKKSSKVKKDKVVVSGPTKPVTPFKMFYQDKLKRLKEEDLPVPADFLTECKEKWKDMSNRKKMPWIRWAHEAEMKYLEEIKLYTAENPNFEAPPFKSILSKAEKEILDRVEGKPEKPPNSAYSLFSRLMLKDPNIKEKFETPKQRLQEIARLWKEVPKVEREEYAEKVKHLLENYKLEYATYLDSLSEDKREEELASNAPKKKLRAGAASNSNKKLKQTTLDAITKTPEPATRKILYTEEELMAKEPPSAPTEPFILFRDEYLKKGLSEKKAIKAWNLLSDLEKRNYEQKLEEAKKEYITNYRAFLKSLKPEELKLYSQIKERNKKELPSEDEDDGVDEEEAESSAVSNVDEYSEEEY</sequence>
<keyword evidence="2 4" id="KW-0238">DNA-binding</keyword>
<feature type="DNA-binding region" description="HMG box" evidence="4">
    <location>
        <begin position="459"/>
        <end position="527"/>
    </location>
</feature>
<evidence type="ECO:0000313" key="7">
    <source>
        <dbReference type="EMBL" id="CAH1388702.1"/>
    </source>
</evidence>
<dbReference type="PROSITE" id="PS50118">
    <property type="entry name" value="HMG_BOX_2"/>
    <property type="match status" value="4"/>
</dbReference>
<dbReference type="Pfam" id="PF00505">
    <property type="entry name" value="HMG_box"/>
    <property type="match status" value="1"/>
</dbReference>
<evidence type="ECO:0000256" key="2">
    <source>
        <dbReference type="ARBA" id="ARBA00023125"/>
    </source>
</evidence>
<dbReference type="InterPro" id="IPR009071">
    <property type="entry name" value="HMG_box_dom"/>
</dbReference>
<evidence type="ECO:0000256" key="5">
    <source>
        <dbReference type="SAM" id="MobiDB-lite"/>
    </source>
</evidence>
<feature type="domain" description="HMG box" evidence="6">
    <location>
        <begin position="459"/>
        <end position="527"/>
    </location>
</feature>
<evidence type="ECO:0000259" key="6">
    <source>
        <dbReference type="PROSITE" id="PS50118"/>
    </source>
</evidence>
<dbReference type="InterPro" id="IPR036910">
    <property type="entry name" value="HMG_box_dom_sf"/>
</dbReference>
<evidence type="ECO:0000313" key="8">
    <source>
        <dbReference type="Proteomes" id="UP001152798"/>
    </source>
</evidence>
<feature type="region of interest" description="Disordered" evidence="5">
    <location>
        <begin position="20"/>
        <end position="110"/>
    </location>
</feature>
<keyword evidence="3 4" id="KW-0539">Nucleus</keyword>
<feature type="domain" description="HMG box" evidence="6">
    <location>
        <begin position="361"/>
        <end position="428"/>
    </location>
</feature>
<feature type="compositionally biased region" description="Basic and acidic residues" evidence="5">
    <location>
        <begin position="81"/>
        <end position="100"/>
    </location>
</feature>
<dbReference type="InterPro" id="IPR051762">
    <property type="entry name" value="UBF1"/>
</dbReference>
<dbReference type="SMART" id="SM00398">
    <property type="entry name" value="HMG"/>
    <property type="match status" value="4"/>
</dbReference>
<feature type="DNA-binding region" description="HMG box" evidence="4">
    <location>
        <begin position="267"/>
        <end position="335"/>
    </location>
</feature>
<feature type="compositionally biased region" description="Basic and acidic residues" evidence="5">
    <location>
        <begin position="664"/>
        <end position="673"/>
    </location>
</feature>
<proteinExistence type="predicted"/>
<dbReference type="Gene3D" id="1.10.30.10">
    <property type="entry name" value="High mobility group box domain"/>
    <property type="match status" value="4"/>
</dbReference>
<dbReference type="OrthoDB" id="498543at2759"/>
<reference evidence="7" key="1">
    <citation type="submission" date="2022-01" db="EMBL/GenBank/DDBJ databases">
        <authorList>
            <person name="King R."/>
        </authorList>
    </citation>
    <scope>NUCLEOTIDE SEQUENCE</scope>
</reference>
<name>A0A9P0DXN3_NEZVI</name>
<gene>
    <name evidence="7" type="ORF">NEZAVI_LOCUS266</name>
</gene>
<organism evidence="7 8">
    <name type="scientific">Nezara viridula</name>
    <name type="common">Southern green stink bug</name>
    <name type="synonym">Cimex viridulus</name>
    <dbReference type="NCBI Taxonomy" id="85310"/>
    <lineage>
        <taxon>Eukaryota</taxon>
        <taxon>Metazoa</taxon>
        <taxon>Ecdysozoa</taxon>
        <taxon>Arthropoda</taxon>
        <taxon>Hexapoda</taxon>
        <taxon>Insecta</taxon>
        <taxon>Pterygota</taxon>
        <taxon>Neoptera</taxon>
        <taxon>Paraneoptera</taxon>
        <taxon>Hemiptera</taxon>
        <taxon>Heteroptera</taxon>
        <taxon>Panheteroptera</taxon>
        <taxon>Pentatomomorpha</taxon>
        <taxon>Pentatomoidea</taxon>
        <taxon>Pentatomidae</taxon>
        <taxon>Pentatominae</taxon>
        <taxon>Nezara</taxon>
    </lineage>
</organism>
<dbReference type="GO" id="GO:0005634">
    <property type="term" value="C:nucleus"/>
    <property type="evidence" value="ECO:0007669"/>
    <property type="project" value="UniProtKB-SubCell"/>
</dbReference>
<accession>A0A9P0DXN3</accession>
<protein>
    <recommendedName>
        <fullName evidence="6">HMG box domain-containing protein</fullName>
    </recommendedName>
</protein>
<dbReference type="EMBL" id="OV725077">
    <property type="protein sequence ID" value="CAH1388702.1"/>
    <property type="molecule type" value="Genomic_DNA"/>
</dbReference>
<feature type="region of interest" description="Disordered" evidence="5">
    <location>
        <begin position="537"/>
        <end position="556"/>
    </location>
</feature>